<proteinExistence type="predicted"/>
<protein>
    <submittedName>
        <fullName evidence="1">Uncharacterized protein</fullName>
    </submittedName>
</protein>
<evidence type="ECO:0000313" key="1">
    <source>
        <dbReference type="EMBL" id="KAI3813570.1"/>
    </source>
</evidence>
<sequence length="189" mass="21659">MFSLLCCPLGYRRLGFRLPSDAICVLGTTTCRWPSDYNLKRFESLLMVCLINFELITAIEWWFVNWIADRPVCLLRILLESSDHGDVLLSTVSAVSINVFNSCFNLFRFGYLEESVHIGISDCLLINRKNLLMYRGQIAVKYEDVLVAKEKFNKRLPPSRSLFSSQTSSILPNSCSYFRTTTTPMEAET</sequence>
<name>A0ACB9IZX6_9ASTR</name>
<dbReference type="Proteomes" id="UP001056120">
    <property type="component" value="Linkage Group LG06"/>
</dbReference>
<gene>
    <name evidence="1" type="ORF">L1987_18297</name>
</gene>
<evidence type="ECO:0000313" key="2">
    <source>
        <dbReference type="Proteomes" id="UP001056120"/>
    </source>
</evidence>
<reference evidence="2" key="1">
    <citation type="journal article" date="2022" name="Mol. Ecol. Resour.">
        <title>The genomes of chicory, endive, great burdock and yacon provide insights into Asteraceae palaeo-polyploidization history and plant inulin production.</title>
        <authorList>
            <person name="Fan W."/>
            <person name="Wang S."/>
            <person name="Wang H."/>
            <person name="Wang A."/>
            <person name="Jiang F."/>
            <person name="Liu H."/>
            <person name="Zhao H."/>
            <person name="Xu D."/>
            <person name="Zhang Y."/>
        </authorList>
    </citation>
    <scope>NUCLEOTIDE SEQUENCE [LARGE SCALE GENOMIC DNA]</scope>
    <source>
        <strain evidence="2">cv. Yunnan</strain>
    </source>
</reference>
<reference evidence="1 2" key="2">
    <citation type="journal article" date="2022" name="Mol. Ecol. Resour.">
        <title>The genomes of chicory, endive, great burdock and yacon provide insights into Asteraceae paleo-polyploidization history and plant inulin production.</title>
        <authorList>
            <person name="Fan W."/>
            <person name="Wang S."/>
            <person name="Wang H."/>
            <person name="Wang A."/>
            <person name="Jiang F."/>
            <person name="Liu H."/>
            <person name="Zhao H."/>
            <person name="Xu D."/>
            <person name="Zhang Y."/>
        </authorList>
    </citation>
    <scope>NUCLEOTIDE SEQUENCE [LARGE SCALE GENOMIC DNA]</scope>
    <source>
        <strain evidence="2">cv. Yunnan</strain>
        <tissue evidence="1">Leaves</tissue>
    </source>
</reference>
<accession>A0ACB9IZX6</accession>
<keyword evidence="2" id="KW-1185">Reference proteome</keyword>
<organism evidence="1 2">
    <name type="scientific">Smallanthus sonchifolius</name>
    <dbReference type="NCBI Taxonomy" id="185202"/>
    <lineage>
        <taxon>Eukaryota</taxon>
        <taxon>Viridiplantae</taxon>
        <taxon>Streptophyta</taxon>
        <taxon>Embryophyta</taxon>
        <taxon>Tracheophyta</taxon>
        <taxon>Spermatophyta</taxon>
        <taxon>Magnoliopsida</taxon>
        <taxon>eudicotyledons</taxon>
        <taxon>Gunneridae</taxon>
        <taxon>Pentapetalae</taxon>
        <taxon>asterids</taxon>
        <taxon>campanulids</taxon>
        <taxon>Asterales</taxon>
        <taxon>Asteraceae</taxon>
        <taxon>Asteroideae</taxon>
        <taxon>Heliantheae alliance</taxon>
        <taxon>Millerieae</taxon>
        <taxon>Smallanthus</taxon>
    </lineage>
</organism>
<comment type="caution">
    <text evidence="1">The sequence shown here is derived from an EMBL/GenBank/DDBJ whole genome shotgun (WGS) entry which is preliminary data.</text>
</comment>
<dbReference type="EMBL" id="CM042023">
    <property type="protein sequence ID" value="KAI3813570.1"/>
    <property type="molecule type" value="Genomic_DNA"/>
</dbReference>